<evidence type="ECO:0000256" key="1">
    <source>
        <dbReference type="ARBA" id="ARBA00000085"/>
    </source>
</evidence>
<dbReference type="InterPro" id="IPR000700">
    <property type="entry name" value="PAS-assoc_C"/>
</dbReference>
<dbReference type="InterPro" id="IPR035965">
    <property type="entry name" value="PAS-like_dom_sf"/>
</dbReference>
<evidence type="ECO:0000259" key="7">
    <source>
        <dbReference type="PROSITE" id="PS50112"/>
    </source>
</evidence>
<dbReference type="InterPro" id="IPR003661">
    <property type="entry name" value="HisK_dim/P_dom"/>
</dbReference>
<evidence type="ECO:0000256" key="4">
    <source>
        <dbReference type="ARBA" id="ARBA00022679"/>
    </source>
</evidence>
<keyword evidence="5 9" id="KW-0418">Kinase</keyword>
<dbReference type="Pfam" id="PF13426">
    <property type="entry name" value="PAS_9"/>
    <property type="match status" value="1"/>
</dbReference>
<dbReference type="Pfam" id="PF08448">
    <property type="entry name" value="PAS_4"/>
    <property type="match status" value="1"/>
</dbReference>
<dbReference type="SMART" id="SM00387">
    <property type="entry name" value="HATPase_c"/>
    <property type="match status" value="1"/>
</dbReference>
<dbReference type="InterPro" id="IPR052162">
    <property type="entry name" value="Sensor_kinase/Photoreceptor"/>
</dbReference>
<dbReference type="GO" id="GO:0000155">
    <property type="term" value="F:phosphorelay sensor kinase activity"/>
    <property type="evidence" value="ECO:0007669"/>
    <property type="project" value="InterPro"/>
</dbReference>
<dbReference type="InterPro" id="IPR036097">
    <property type="entry name" value="HisK_dim/P_sf"/>
</dbReference>
<feature type="domain" description="Histidine kinase" evidence="6">
    <location>
        <begin position="546"/>
        <end position="761"/>
    </location>
</feature>
<dbReference type="NCBIfam" id="TIGR00229">
    <property type="entry name" value="sensory_box"/>
    <property type="match status" value="4"/>
</dbReference>
<feature type="domain" description="PAS" evidence="7">
    <location>
        <begin position="13"/>
        <end position="86"/>
    </location>
</feature>
<protein>
    <recommendedName>
        <fullName evidence="2">histidine kinase</fullName>
        <ecNumber evidence="2">2.7.13.3</ecNumber>
    </recommendedName>
</protein>
<feature type="domain" description="PAC" evidence="8">
    <location>
        <begin position="88"/>
        <end position="140"/>
    </location>
</feature>
<dbReference type="SUPFAM" id="SSF55874">
    <property type="entry name" value="ATPase domain of HSP90 chaperone/DNA topoisomerase II/histidine kinase"/>
    <property type="match status" value="1"/>
</dbReference>
<dbReference type="InterPro" id="IPR004358">
    <property type="entry name" value="Sig_transdc_His_kin-like_C"/>
</dbReference>
<feature type="domain" description="PAC" evidence="8">
    <location>
        <begin position="476"/>
        <end position="528"/>
    </location>
</feature>
<organism evidence="9 10">
    <name type="scientific">Mucilaginibacter terrenus</name>
    <dbReference type="NCBI Taxonomy" id="2482727"/>
    <lineage>
        <taxon>Bacteria</taxon>
        <taxon>Pseudomonadati</taxon>
        <taxon>Bacteroidota</taxon>
        <taxon>Sphingobacteriia</taxon>
        <taxon>Sphingobacteriales</taxon>
        <taxon>Sphingobacteriaceae</taxon>
        <taxon>Mucilaginibacter</taxon>
    </lineage>
</organism>
<dbReference type="SMART" id="SM00091">
    <property type="entry name" value="PAS"/>
    <property type="match status" value="4"/>
</dbReference>
<reference evidence="9 10" key="1">
    <citation type="submission" date="2018-08" db="EMBL/GenBank/DDBJ databases">
        <title>Mucilaginibacter terrae sp. nov., isolated from manganese diggings.</title>
        <authorList>
            <person name="Huang Y."/>
            <person name="Zhou Z."/>
        </authorList>
    </citation>
    <scope>NUCLEOTIDE SEQUENCE [LARGE SCALE GENOMIC DNA]</scope>
    <source>
        <strain evidence="9 10">ZH6</strain>
    </source>
</reference>
<dbReference type="Pfam" id="PF13596">
    <property type="entry name" value="PAS_10"/>
    <property type="match status" value="1"/>
</dbReference>
<dbReference type="CDD" id="cd00082">
    <property type="entry name" value="HisKA"/>
    <property type="match status" value="1"/>
</dbReference>
<evidence type="ECO:0000313" key="9">
    <source>
        <dbReference type="EMBL" id="RFZ84888.1"/>
    </source>
</evidence>
<dbReference type="Gene3D" id="3.30.450.20">
    <property type="entry name" value="PAS domain"/>
    <property type="match status" value="4"/>
</dbReference>
<dbReference type="InterPro" id="IPR013655">
    <property type="entry name" value="PAS_fold_3"/>
</dbReference>
<evidence type="ECO:0000313" key="10">
    <source>
        <dbReference type="Proteomes" id="UP000260823"/>
    </source>
</evidence>
<feature type="domain" description="PAS" evidence="7">
    <location>
        <begin position="285"/>
        <end position="355"/>
    </location>
</feature>
<dbReference type="InterPro" id="IPR003594">
    <property type="entry name" value="HATPase_dom"/>
</dbReference>
<dbReference type="EC" id="2.7.13.3" evidence="2"/>
<comment type="catalytic activity">
    <reaction evidence="1">
        <text>ATP + protein L-histidine = ADP + protein N-phospho-L-histidine.</text>
        <dbReference type="EC" id="2.7.13.3"/>
    </reaction>
</comment>
<proteinExistence type="predicted"/>
<dbReference type="CDD" id="cd00130">
    <property type="entry name" value="PAS"/>
    <property type="match status" value="3"/>
</dbReference>
<dbReference type="Pfam" id="PF02518">
    <property type="entry name" value="HATPase_c"/>
    <property type="match status" value="1"/>
</dbReference>
<evidence type="ECO:0000259" key="8">
    <source>
        <dbReference type="PROSITE" id="PS50113"/>
    </source>
</evidence>
<comment type="caution">
    <text evidence="9">The sequence shown here is derived from an EMBL/GenBank/DDBJ whole genome shotgun (WGS) entry which is preliminary data.</text>
</comment>
<dbReference type="SUPFAM" id="SSF55785">
    <property type="entry name" value="PYP-like sensor domain (PAS domain)"/>
    <property type="match status" value="4"/>
</dbReference>
<dbReference type="InterPro" id="IPR000014">
    <property type="entry name" value="PAS"/>
</dbReference>
<dbReference type="PROSITE" id="PS50112">
    <property type="entry name" value="PAS"/>
    <property type="match status" value="3"/>
</dbReference>
<evidence type="ECO:0000256" key="2">
    <source>
        <dbReference type="ARBA" id="ARBA00012438"/>
    </source>
</evidence>
<name>A0A3E2NV53_9SPHI</name>
<dbReference type="InterPro" id="IPR001610">
    <property type="entry name" value="PAC"/>
</dbReference>
<evidence type="ECO:0000256" key="3">
    <source>
        <dbReference type="ARBA" id="ARBA00022553"/>
    </source>
</evidence>
<dbReference type="InterPro" id="IPR036890">
    <property type="entry name" value="HATPase_C_sf"/>
</dbReference>
<dbReference type="RefSeq" id="WP_117381790.1">
    <property type="nucleotide sequence ID" value="NZ_QWDE01000001.1"/>
</dbReference>
<sequence>MPKPMGLSLTLIDEKLLQLLISRVEGYAIFMMDVNGCILTWNQGAEKIKGYNADEAIGSHISMFYTDEDRRKNIPGKNLNATLKNTTFETEGWRLKKDGSKFWANVVFTALYDDNGYLAGFAKVTRDVTAKKLNDDQRALINAELERRVDIKTEKVVATERRFRKLIENSTDGISLFDSHFNLFYRSLSAMRITGWGNEERTLKPIEDFVHQEDIASVREAFNNVLQQPDLTVISTYRARHKQGHYFWVECMYTNKLNDPDINAVVCNFRDVTKKVEAEEQIKEQNKQIEDILHSITDGFIAVDKNFNYTYANRKIGEMLGCEPASLIGKNMWDLYPDAVGSDTYKAFYEALNKQCYVVKEDYYPPLKLWQENHVYPSATGLSIFIRDISKRKKAEASLLRSESNLRSVFENTDLAIILFDMEAKLLSFNNNARELSKIYFKRELEIGQSAFYYSPPERLTDIKHIMKQLRNQQAITYEVPYSLGDNNTAWYEARWVSVLNKEDEPVGIILTMKNITDKKQADLERDRMTADLIQRNKDLEQFTYIVSHNLRAPVANIKGLTDLLQLEAEESDKECAAELKALSASVYNLDKVIIDLNNILQTGNASNDTLEAVSLPMLVDEVKDVNGQLISKNNATINCDFNSISQLSSLKSYLYSIFQNLIINSIKYSLPGLDPIINITSKLENNKVCIVFKDNGRGIDMERNGQNIFGLYKRFDLSVEGKGMGLFMVKMQTERLGGKISVSSKLNHGAEFKLEFPLNS</sequence>
<dbReference type="PRINTS" id="PR00344">
    <property type="entry name" value="BCTRLSENSOR"/>
</dbReference>
<dbReference type="AlphaFoldDB" id="A0A3E2NV53"/>
<keyword evidence="4" id="KW-0808">Transferase</keyword>
<accession>A0A3E2NV53</accession>
<dbReference type="Gene3D" id="3.30.565.10">
    <property type="entry name" value="Histidine kinase-like ATPase, C-terminal domain"/>
    <property type="match status" value="1"/>
</dbReference>
<dbReference type="Proteomes" id="UP000260823">
    <property type="component" value="Unassembled WGS sequence"/>
</dbReference>
<dbReference type="PROSITE" id="PS50113">
    <property type="entry name" value="PAC"/>
    <property type="match status" value="2"/>
</dbReference>
<dbReference type="PROSITE" id="PS50109">
    <property type="entry name" value="HIS_KIN"/>
    <property type="match status" value="1"/>
</dbReference>
<dbReference type="Pfam" id="PF08447">
    <property type="entry name" value="PAS_3"/>
    <property type="match status" value="1"/>
</dbReference>
<dbReference type="Gene3D" id="1.10.287.130">
    <property type="match status" value="1"/>
</dbReference>
<dbReference type="EMBL" id="QWDE01000001">
    <property type="protein sequence ID" value="RFZ84888.1"/>
    <property type="molecule type" value="Genomic_DNA"/>
</dbReference>
<keyword evidence="3" id="KW-0597">Phosphoprotein</keyword>
<dbReference type="PANTHER" id="PTHR43304:SF1">
    <property type="entry name" value="PAC DOMAIN-CONTAINING PROTEIN"/>
    <property type="match status" value="1"/>
</dbReference>
<dbReference type="SMART" id="SM00086">
    <property type="entry name" value="PAC"/>
    <property type="match status" value="3"/>
</dbReference>
<keyword evidence="10" id="KW-1185">Reference proteome</keyword>
<evidence type="ECO:0000256" key="5">
    <source>
        <dbReference type="ARBA" id="ARBA00022777"/>
    </source>
</evidence>
<gene>
    <name evidence="9" type="ORF">DYU05_04590</name>
</gene>
<dbReference type="SUPFAM" id="SSF47384">
    <property type="entry name" value="Homodimeric domain of signal transducing histidine kinase"/>
    <property type="match status" value="1"/>
</dbReference>
<dbReference type="OrthoDB" id="1522284at2"/>
<evidence type="ECO:0000259" key="6">
    <source>
        <dbReference type="PROSITE" id="PS50109"/>
    </source>
</evidence>
<dbReference type="InterPro" id="IPR013656">
    <property type="entry name" value="PAS_4"/>
</dbReference>
<dbReference type="PANTHER" id="PTHR43304">
    <property type="entry name" value="PHYTOCHROME-LIKE PROTEIN CPH1"/>
    <property type="match status" value="1"/>
</dbReference>
<feature type="domain" description="PAS" evidence="7">
    <location>
        <begin position="159"/>
        <end position="229"/>
    </location>
</feature>
<dbReference type="InterPro" id="IPR005467">
    <property type="entry name" value="His_kinase_dom"/>
</dbReference>